<evidence type="ECO:0000259" key="9">
    <source>
        <dbReference type="PROSITE" id="PS50114"/>
    </source>
</evidence>
<comment type="subcellular location">
    <subcellularLocation>
        <location evidence="1">Nucleus</location>
    </subcellularLocation>
</comment>
<evidence type="ECO:0000256" key="3">
    <source>
        <dbReference type="ARBA" id="ARBA00022771"/>
    </source>
</evidence>
<dbReference type="GO" id="GO:0008270">
    <property type="term" value="F:zinc ion binding"/>
    <property type="evidence" value="ECO:0007669"/>
    <property type="project" value="UniProtKB-KW"/>
</dbReference>
<keyword evidence="10" id="KW-0675">Receptor</keyword>
<keyword evidence="2" id="KW-0479">Metal-binding</keyword>
<dbReference type="CDD" id="cd00202">
    <property type="entry name" value="ZnF_GATA"/>
    <property type="match status" value="2"/>
</dbReference>
<accession>A0A6A6HQ20</accession>
<sequence>SNCATTRTPLWRRSPAGATICNACGLYLKARNQDRPTNLKPFQALSAISSNATNVVVACQNCGTTVTPLWRRDESGHTICNACGLYHKLHGRHRPVGMKKGEIKRRKRV</sequence>
<dbReference type="GO" id="GO:0005634">
    <property type="term" value="C:nucleus"/>
    <property type="evidence" value="ECO:0007669"/>
    <property type="project" value="UniProtKB-SubCell"/>
</dbReference>
<dbReference type="SMART" id="SM00401">
    <property type="entry name" value="ZnF_GATA"/>
    <property type="match status" value="2"/>
</dbReference>
<feature type="domain" description="GATA-type" evidence="9">
    <location>
        <begin position="1"/>
        <end position="51"/>
    </location>
</feature>
<feature type="domain" description="GATA-type" evidence="9">
    <location>
        <begin position="59"/>
        <end position="106"/>
    </location>
</feature>
<feature type="non-terminal residue" evidence="10">
    <location>
        <position position="1"/>
    </location>
</feature>
<evidence type="ECO:0000256" key="5">
    <source>
        <dbReference type="ARBA" id="ARBA00023015"/>
    </source>
</evidence>
<keyword evidence="4" id="KW-0862">Zinc</keyword>
<dbReference type="PANTHER" id="PTHR10071:SF335">
    <property type="entry name" value="IRON-SENSING TRANSCRIPTIONAL REPRESSOR-RELATED"/>
    <property type="match status" value="1"/>
</dbReference>
<evidence type="ECO:0000256" key="6">
    <source>
        <dbReference type="ARBA" id="ARBA00023163"/>
    </source>
</evidence>
<dbReference type="InterPro" id="IPR039355">
    <property type="entry name" value="Transcription_factor_GATA"/>
</dbReference>
<dbReference type="PRINTS" id="PR00619">
    <property type="entry name" value="GATAZNFINGER"/>
</dbReference>
<evidence type="ECO:0000256" key="8">
    <source>
        <dbReference type="PROSITE-ProRule" id="PRU00094"/>
    </source>
</evidence>
<evidence type="ECO:0000256" key="2">
    <source>
        <dbReference type="ARBA" id="ARBA00022723"/>
    </source>
</evidence>
<dbReference type="InterPro" id="IPR000679">
    <property type="entry name" value="Znf_GATA"/>
</dbReference>
<evidence type="ECO:0000256" key="4">
    <source>
        <dbReference type="ARBA" id="ARBA00022833"/>
    </source>
</evidence>
<proteinExistence type="predicted"/>
<evidence type="ECO:0000313" key="10">
    <source>
        <dbReference type="EMBL" id="KAF2240107.1"/>
    </source>
</evidence>
<dbReference type="InterPro" id="IPR013088">
    <property type="entry name" value="Znf_NHR/GATA"/>
</dbReference>
<dbReference type="GO" id="GO:0000981">
    <property type="term" value="F:DNA-binding transcription factor activity, RNA polymerase II-specific"/>
    <property type="evidence" value="ECO:0007669"/>
    <property type="project" value="TreeGrafter"/>
</dbReference>
<keyword evidence="11" id="KW-1185">Reference proteome</keyword>
<protein>
    <submittedName>
        <fullName evidence="10">Glucocorticoid receptor-like (DNA-binding domain)</fullName>
    </submittedName>
</protein>
<dbReference type="Gene3D" id="3.30.50.10">
    <property type="entry name" value="Erythroid Transcription Factor GATA-1, subunit A"/>
    <property type="match status" value="2"/>
</dbReference>
<keyword evidence="10" id="KW-0238">DNA-binding</keyword>
<organism evidence="10 11">
    <name type="scientific">Viridothelium virens</name>
    <name type="common">Speckled blister lichen</name>
    <name type="synonym">Trypethelium virens</name>
    <dbReference type="NCBI Taxonomy" id="1048519"/>
    <lineage>
        <taxon>Eukaryota</taxon>
        <taxon>Fungi</taxon>
        <taxon>Dikarya</taxon>
        <taxon>Ascomycota</taxon>
        <taxon>Pezizomycotina</taxon>
        <taxon>Dothideomycetes</taxon>
        <taxon>Dothideomycetes incertae sedis</taxon>
        <taxon>Trypetheliales</taxon>
        <taxon>Trypetheliaceae</taxon>
        <taxon>Viridothelium</taxon>
    </lineage>
</organism>
<dbReference type="GO" id="GO:0000122">
    <property type="term" value="P:negative regulation of transcription by RNA polymerase II"/>
    <property type="evidence" value="ECO:0007669"/>
    <property type="project" value="TreeGrafter"/>
</dbReference>
<keyword evidence="3 8" id="KW-0863">Zinc-finger</keyword>
<dbReference type="PROSITE" id="PS50114">
    <property type="entry name" value="GATA_ZN_FINGER_2"/>
    <property type="match status" value="2"/>
</dbReference>
<dbReference type="OrthoDB" id="515401at2759"/>
<name>A0A6A6HQ20_VIRVR</name>
<reference evidence="10" key="1">
    <citation type="journal article" date="2020" name="Stud. Mycol.">
        <title>101 Dothideomycetes genomes: a test case for predicting lifestyles and emergence of pathogens.</title>
        <authorList>
            <person name="Haridas S."/>
            <person name="Albert R."/>
            <person name="Binder M."/>
            <person name="Bloem J."/>
            <person name="Labutti K."/>
            <person name="Salamov A."/>
            <person name="Andreopoulos B."/>
            <person name="Baker S."/>
            <person name="Barry K."/>
            <person name="Bills G."/>
            <person name="Bluhm B."/>
            <person name="Cannon C."/>
            <person name="Castanera R."/>
            <person name="Culley D."/>
            <person name="Daum C."/>
            <person name="Ezra D."/>
            <person name="Gonzalez J."/>
            <person name="Henrissat B."/>
            <person name="Kuo A."/>
            <person name="Liang C."/>
            <person name="Lipzen A."/>
            <person name="Lutzoni F."/>
            <person name="Magnuson J."/>
            <person name="Mondo S."/>
            <person name="Nolan M."/>
            <person name="Ohm R."/>
            <person name="Pangilinan J."/>
            <person name="Park H.-J."/>
            <person name="Ramirez L."/>
            <person name="Alfaro M."/>
            <person name="Sun H."/>
            <person name="Tritt A."/>
            <person name="Yoshinaga Y."/>
            <person name="Zwiers L.-H."/>
            <person name="Turgeon B."/>
            <person name="Goodwin S."/>
            <person name="Spatafora J."/>
            <person name="Crous P."/>
            <person name="Grigoriev I."/>
        </authorList>
    </citation>
    <scope>NUCLEOTIDE SEQUENCE</scope>
    <source>
        <strain evidence="10">Tuck. ex Michener</strain>
    </source>
</reference>
<feature type="non-terminal residue" evidence="10">
    <location>
        <position position="109"/>
    </location>
</feature>
<dbReference type="GO" id="GO:0045944">
    <property type="term" value="P:positive regulation of transcription by RNA polymerase II"/>
    <property type="evidence" value="ECO:0007669"/>
    <property type="project" value="TreeGrafter"/>
</dbReference>
<keyword evidence="6" id="KW-0804">Transcription</keyword>
<dbReference type="FunFam" id="3.30.50.10:FF:000007">
    <property type="entry name" value="Nitrogen regulatory AreA, N-terminal"/>
    <property type="match status" value="1"/>
</dbReference>
<dbReference type="Proteomes" id="UP000800092">
    <property type="component" value="Unassembled WGS sequence"/>
</dbReference>
<evidence type="ECO:0000256" key="1">
    <source>
        <dbReference type="ARBA" id="ARBA00004123"/>
    </source>
</evidence>
<gene>
    <name evidence="10" type="ORF">EV356DRAFT_422662</name>
</gene>
<evidence type="ECO:0000256" key="7">
    <source>
        <dbReference type="ARBA" id="ARBA00023242"/>
    </source>
</evidence>
<dbReference type="PANTHER" id="PTHR10071">
    <property type="entry name" value="TRANSCRIPTION FACTOR GATA FAMILY MEMBER"/>
    <property type="match status" value="1"/>
</dbReference>
<keyword evidence="7" id="KW-0539">Nucleus</keyword>
<keyword evidence="5" id="KW-0805">Transcription regulation</keyword>
<dbReference type="AlphaFoldDB" id="A0A6A6HQ20"/>
<dbReference type="EMBL" id="ML991771">
    <property type="protein sequence ID" value="KAF2240107.1"/>
    <property type="molecule type" value="Genomic_DNA"/>
</dbReference>
<dbReference type="SUPFAM" id="SSF57716">
    <property type="entry name" value="Glucocorticoid receptor-like (DNA-binding domain)"/>
    <property type="match status" value="2"/>
</dbReference>
<dbReference type="GO" id="GO:0000978">
    <property type="term" value="F:RNA polymerase II cis-regulatory region sequence-specific DNA binding"/>
    <property type="evidence" value="ECO:0007669"/>
    <property type="project" value="TreeGrafter"/>
</dbReference>
<evidence type="ECO:0000313" key="11">
    <source>
        <dbReference type="Proteomes" id="UP000800092"/>
    </source>
</evidence>
<dbReference type="PROSITE" id="PS00344">
    <property type="entry name" value="GATA_ZN_FINGER_1"/>
    <property type="match status" value="1"/>
</dbReference>
<dbReference type="Pfam" id="PF00320">
    <property type="entry name" value="GATA"/>
    <property type="match status" value="2"/>
</dbReference>